<gene>
    <name evidence="1" type="ORF">Bhyg_10482</name>
</gene>
<reference evidence="1" key="1">
    <citation type="submission" date="2022-07" db="EMBL/GenBank/DDBJ databases">
        <authorList>
            <person name="Trinca V."/>
            <person name="Uliana J.V.C."/>
            <person name="Torres T.T."/>
            <person name="Ward R.J."/>
            <person name="Monesi N."/>
        </authorList>
    </citation>
    <scope>NUCLEOTIDE SEQUENCE</scope>
    <source>
        <strain evidence="1">HSMRA1968</strain>
        <tissue evidence="1">Whole embryos</tissue>
    </source>
</reference>
<keyword evidence="2" id="KW-1185">Reference proteome</keyword>
<evidence type="ECO:0000313" key="1">
    <source>
        <dbReference type="EMBL" id="KAJ6637751.1"/>
    </source>
</evidence>
<dbReference type="AlphaFoldDB" id="A0A9Q0MTJ8"/>
<comment type="caution">
    <text evidence="1">The sequence shown here is derived from an EMBL/GenBank/DDBJ whole genome shotgun (WGS) entry which is preliminary data.</text>
</comment>
<protein>
    <submittedName>
        <fullName evidence="1">Uncharacterized protein</fullName>
    </submittedName>
</protein>
<sequence length="410" mass="47454">MYNAWFCPFSQKLFTVITLFHELEFLFPVLSPDPNIVVTVYSLSRKSIWRSNNSLHFTLVCFLQIVQKINNFFFANSNLSITEMQAAKNNKQPIKIVCPINSKYLAEGVYLYFEFNEYGIQLRDVVGWGTTKPSTKCQISNSIFHHVILTNDIHVLDAKKVSKRLFKPLFDMFKIKTQKRNYLQIEVAFLVDLFVGFMGKKGKKGTHLIFLNLNNFNLIYINEVTKDINSGSGVDMNPCLDLKRTFFCISNTSLRATSHHLTSALTRKMTKNIQSAKCKPTFSYNTFYTNFPRVLNVYNRCEGYLIIIKRSLALCRVKEPKIRENPDKSHEHKIASKMNKMNSFRKEAKFNLDFVVSEFIGNFRIVGTHFSLSATIMHDDERDLVGQLIAHWAHQLQVAYGLWFSELPNA</sequence>
<name>A0A9Q0MTJ8_9DIPT</name>
<proteinExistence type="predicted"/>
<accession>A0A9Q0MTJ8</accession>
<dbReference type="EMBL" id="WJQU01000003">
    <property type="protein sequence ID" value="KAJ6637751.1"/>
    <property type="molecule type" value="Genomic_DNA"/>
</dbReference>
<evidence type="ECO:0000313" key="2">
    <source>
        <dbReference type="Proteomes" id="UP001151699"/>
    </source>
</evidence>
<dbReference type="Proteomes" id="UP001151699">
    <property type="component" value="Chromosome X"/>
</dbReference>
<organism evidence="1 2">
    <name type="scientific">Pseudolycoriella hygida</name>
    <dbReference type="NCBI Taxonomy" id="35572"/>
    <lineage>
        <taxon>Eukaryota</taxon>
        <taxon>Metazoa</taxon>
        <taxon>Ecdysozoa</taxon>
        <taxon>Arthropoda</taxon>
        <taxon>Hexapoda</taxon>
        <taxon>Insecta</taxon>
        <taxon>Pterygota</taxon>
        <taxon>Neoptera</taxon>
        <taxon>Endopterygota</taxon>
        <taxon>Diptera</taxon>
        <taxon>Nematocera</taxon>
        <taxon>Sciaroidea</taxon>
        <taxon>Sciaridae</taxon>
        <taxon>Pseudolycoriella</taxon>
    </lineage>
</organism>